<evidence type="ECO:0000313" key="9">
    <source>
        <dbReference type="Proteomes" id="UP000225706"/>
    </source>
</evidence>
<dbReference type="EMBL" id="LSMT01000066">
    <property type="protein sequence ID" value="PFX29415.1"/>
    <property type="molecule type" value="Genomic_DNA"/>
</dbReference>
<dbReference type="OrthoDB" id="5980003at2759"/>
<evidence type="ECO:0000313" key="8">
    <source>
        <dbReference type="EMBL" id="PFX29415.1"/>
    </source>
</evidence>
<name>A0A2B4SLY3_STYPI</name>
<dbReference type="InterPro" id="IPR008906">
    <property type="entry name" value="HATC_C_dom"/>
</dbReference>
<comment type="caution">
    <text evidence="8">The sequence shown here is derived from an EMBL/GenBank/DDBJ whole genome shotgun (WGS) entry which is preliminary data.</text>
</comment>
<reference evidence="9" key="1">
    <citation type="journal article" date="2017" name="bioRxiv">
        <title>Comparative analysis of the genomes of Stylophora pistillata and Acropora digitifera provides evidence for extensive differences between species of corals.</title>
        <authorList>
            <person name="Voolstra C.R."/>
            <person name="Li Y."/>
            <person name="Liew Y.J."/>
            <person name="Baumgarten S."/>
            <person name="Zoccola D."/>
            <person name="Flot J.-F."/>
            <person name="Tambutte S."/>
            <person name="Allemand D."/>
            <person name="Aranda M."/>
        </authorList>
    </citation>
    <scope>NUCLEOTIDE SEQUENCE [LARGE SCALE GENOMIC DNA]</scope>
</reference>
<gene>
    <name evidence="8" type="ORF">AWC38_SpisGene5839</name>
</gene>
<evidence type="ECO:0000256" key="2">
    <source>
        <dbReference type="ARBA" id="ARBA00022723"/>
    </source>
</evidence>
<dbReference type="Pfam" id="PF05699">
    <property type="entry name" value="Dimer_Tnp_hAT"/>
    <property type="match status" value="1"/>
</dbReference>
<keyword evidence="3" id="KW-0863">Zinc-finger</keyword>
<feature type="domain" description="HAT C-terminal dimerisation" evidence="7">
    <location>
        <begin position="623"/>
        <end position="699"/>
    </location>
</feature>
<dbReference type="InterPro" id="IPR012337">
    <property type="entry name" value="RNaseH-like_sf"/>
</dbReference>
<feature type="region of interest" description="Disordered" evidence="6">
    <location>
        <begin position="86"/>
        <end position="121"/>
    </location>
</feature>
<evidence type="ECO:0000256" key="4">
    <source>
        <dbReference type="ARBA" id="ARBA00022833"/>
    </source>
</evidence>
<keyword evidence="4" id="KW-0862">Zinc</keyword>
<dbReference type="GO" id="GO:0046983">
    <property type="term" value="F:protein dimerization activity"/>
    <property type="evidence" value="ECO:0007669"/>
    <property type="project" value="InterPro"/>
</dbReference>
<protein>
    <recommendedName>
        <fullName evidence="7">HAT C-terminal dimerisation domain-containing protein</fullName>
    </recommendedName>
</protein>
<evidence type="ECO:0000256" key="6">
    <source>
        <dbReference type="SAM" id="MobiDB-lite"/>
    </source>
</evidence>
<dbReference type="SUPFAM" id="SSF53098">
    <property type="entry name" value="Ribonuclease H-like"/>
    <property type="match status" value="1"/>
</dbReference>
<keyword evidence="9" id="KW-1185">Reference proteome</keyword>
<keyword evidence="2" id="KW-0479">Metal-binding</keyword>
<sequence>MTFLLISLFADDTALYYSSNNTDEILRRLNDDLENVPRWIKLNGLALNPKTYCLFPLHDVLKPTEKRHRWPAGNSFSCSAKMASATDLQDTEDRPVPSSIARDRSLQSTSGKYKRRGNSNTVKVPLHERVRQFPDENFIVREGKLFCNACRQILSTKKSVLKVHVSCKKHQDGKQKLKRSKLREQTIAEALKREESCKSKDSTLPVEECAYRLEVVTEFLKAGIPIAKTDMLRSLLEKNGYRLTGSSNLGQYVSMALKQEIEQIKHELEMPGQVGLTRDISVIFDGSTRQGEAIAIIVRFMDNDWNITQRLVRIQVCSKSVNANELAQVLNQCLSVEYGVRGNSLIAAMRDGASVNQAALNIVSFIFPNMLNVVCFSHTLDNVGNHFEIPTLKEFGSMWIRMFRNSCKAKLLWKDLTGRAPKSYSETRWWSRWEVYQQLMVQFGDLERYMEEAKDAKVCPQILPQLQEILSDPQQLMLLKLELAATIDIGEHFVKATYFLEGDGPLIFSCYEKVSAVNQACQAPHYPNVHAIATAIAREDPGQNVAALERRAKACVEPASTWFRRKFNVDLYDLLMAFKAARLFCPVSVQWLRPTDASVESLRAFPFLDSDAIINGLKAELPVYLAAAEDVNVLSEEQKVEWWHRQEERLPRWATAVKQVLLIQPSSAAAERVFSILKASFNEQQDCALVDYIQASVMAQYNKR</sequence>
<dbReference type="InterPro" id="IPR052035">
    <property type="entry name" value="ZnF_BED_domain_contain"/>
</dbReference>
<dbReference type="GO" id="GO:0008270">
    <property type="term" value="F:zinc ion binding"/>
    <property type="evidence" value="ECO:0007669"/>
    <property type="project" value="UniProtKB-KW"/>
</dbReference>
<evidence type="ECO:0000256" key="1">
    <source>
        <dbReference type="ARBA" id="ARBA00004123"/>
    </source>
</evidence>
<dbReference type="AlphaFoldDB" id="A0A2B4SLY3"/>
<dbReference type="GO" id="GO:0005634">
    <property type="term" value="C:nucleus"/>
    <property type="evidence" value="ECO:0007669"/>
    <property type="project" value="UniProtKB-SubCell"/>
</dbReference>
<organism evidence="8 9">
    <name type="scientific">Stylophora pistillata</name>
    <name type="common">Smooth cauliflower coral</name>
    <dbReference type="NCBI Taxonomy" id="50429"/>
    <lineage>
        <taxon>Eukaryota</taxon>
        <taxon>Metazoa</taxon>
        <taxon>Cnidaria</taxon>
        <taxon>Anthozoa</taxon>
        <taxon>Hexacorallia</taxon>
        <taxon>Scleractinia</taxon>
        <taxon>Astrocoeniina</taxon>
        <taxon>Pocilloporidae</taxon>
        <taxon>Stylophora</taxon>
    </lineage>
</organism>
<accession>A0A2B4SLY3</accession>
<evidence type="ECO:0000256" key="5">
    <source>
        <dbReference type="ARBA" id="ARBA00023242"/>
    </source>
</evidence>
<keyword evidence="5" id="KW-0539">Nucleus</keyword>
<evidence type="ECO:0000259" key="7">
    <source>
        <dbReference type="Pfam" id="PF05699"/>
    </source>
</evidence>
<evidence type="ECO:0000256" key="3">
    <source>
        <dbReference type="ARBA" id="ARBA00022771"/>
    </source>
</evidence>
<dbReference type="PANTHER" id="PTHR46481">
    <property type="entry name" value="ZINC FINGER BED DOMAIN-CONTAINING PROTEIN 4"/>
    <property type="match status" value="1"/>
</dbReference>
<proteinExistence type="predicted"/>
<dbReference type="PANTHER" id="PTHR46481:SF10">
    <property type="entry name" value="ZINC FINGER BED DOMAIN-CONTAINING PROTEIN 39"/>
    <property type="match status" value="1"/>
</dbReference>
<comment type="subcellular location">
    <subcellularLocation>
        <location evidence="1">Nucleus</location>
    </subcellularLocation>
</comment>
<dbReference type="Proteomes" id="UP000225706">
    <property type="component" value="Unassembled WGS sequence"/>
</dbReference>
<feature type="compositionally biased region" description="Basic and acidic residues" evidence="6">
    <location>
        <begin position="91"/>
        <end position="105"/>
    </location>
</feature>